<dbReference type="HOGENOM" id="CLU_096452_0_0_11"/>
<organism evidence="3 4">
    <name type="scientific">Thermomonospora curvata (strain ATCC 19995 / DSM 43183 / JCM 3096 / KCTC 9072 / NBRC 15933 / NCIMB 10081 / Henssen B9)</name>
    <dbReference type="NCBI Taxonomy" id="471852"/>
    <lineage>
        <taxon>Bacteria</taxon>
        <taxon>Bacillati</taxon>
        <taxon>Actinomycetota</taxon>
        <taxon>Actinomycetes</taxon>
        <taxon>Streptosporangiales</taxon>
        <taxon>Thermomonosporaceae</taxon>
        <taxon>Thermomonospora</taxon>
    </lineage>
</organism>
<gene>
    <name evidence="3" type="ordered locus">Tcur_0965</name>
</gene>
<reference evidence="3 4" key="1">
    <citation type="journal article" date="2011" name="Stand. Genomic Sci.">
        <title>Complete genome sequence of Thermomonospora curvata type strain (B9).</title>
        <authorList>
            <person name="Chertkov O."/>
            <person name="Sikorski J."/>
            <person name="Nolan M."/>
            <person name="Lapidus A."/>
            <person name="Lucas S."/>
            <person name="Del Rio T.G."/>
            <person name="Tice H."/>
            <person name="Cheng J.F."/>
            <person name="Goodwin L."/>
            <person name="Pitluck S."/>
            <person name="Liolios K."/>
            <person name="Ivanova N."/>
            <person name="Mavromatis K."/>
            <person name="Mikhailova N."/>
            <person name="Ovchinnikova G."/>
            <person name="Pati A."/>
            <person name="Chen A."/>
            <person name="Palaniappan K."/>
            <person name="Djao O.D."/>
            <person name="Land M."/>
            <person name="Hauser L."/>
            <person name="Chang Y.J."/>
            <person name="Jeffries C.D."/>
            <person name="Brettin T."/>
            <person name="Han C."/>
            <person name="Detter J.C."/>
            <person name="Rohde M."/>
            <person name="Goker M."/>
            <person name="Woyke T."/>
            <person name="Bristow J."/>
            <person name="Eisen J.A."/>
            <person name="Markowitz V."/>
            <person name="Hugenholtz P."/>
            <person name="Klenk H.P."/>
            <person name="Kyrpides N.C."/>
        </authorList>
    </citation>
    <scope>NUCLEOTIDE SEQUENCE [LARGE SCALE GENOMIC DNA]</scope>
    <source>
        <strain evidence="4">ATCC 19995 / DSM 43183 / JCM 3096 / KCTC 9072 / NBRC 15933 / NCIMB 10081 / Henssen B9</strain>
    </source>
</reference>
<dbReference type="GO" id="GO:0005737">
    <property type="term" value="C:cytoplasm"/>
    <property type="evidence" value="ECO:0007669"/>
    <property type="project" value="TreeGrafter"/>
</dbReference>
<dbReference type="Gene3D" id="3.40.50.1240">
    <property type="entry name" value="Phosphoglycerate mutase-like"/>
    <property type="match status" value="1"/>
</dbReference>
<sequence>MTKVRRVWLIRHGQSESNAGLPTNGPGASPLTELGRRQAARVAEAFSAPPALVVSSSFVRARQTAEATIERFPHAPYEEWPVEEFTYLGQFHALQTTTEQRRPFAEAYWKRCDPSYVNGGGESFKALITRVRSFLDRLAGRPEDGLIAVFTHGLFMKAVVWSLFTGVTDPGEADMRAFHHFHGVCDIPNCAIIELWRPSGPHGFRIVGGEMMHLAGTPIATQHSASTTILD</sequence>
<dbReference type="Pfam" id="PF00300">
    <property type="entry name" value="His_Phos_1"/>
    <property type="match status" value="1"/>
</dbReference>
<dbReference type="EMBL" id="CP001738">
    <property type="protein sequence ID" value="ACY96551.1"/>
    <property type="molecule type" value="Genomic_DNA"/>
</dbReference>
<proteinExistence type="predicted"/>
<keyword evidence="2" id="KW-0413">Isomerase</keyword>
<accession>D1A7G2</accession>
<protein>
    <submittedName>
        <fullName evidence="3">Phosphoglycerate mutase</fullName>
    </submittedName>
</protein>
<evidence type="ECO:0000256" key="2">
    <source>
        <dbReference type="ARBA" id="ARBA00023235"/>
    </source>
</evidence>
<evidence type="ECO:0000313" key="4">
    <source>
        <dbReference type="Proteomes" id="UP000001918"/>
    </source>
</evidence>
<dbReference type="GO" id="GO:0016791">
    <property type="term" value="F:phosphatase activity"/>
    <property type="evidence" value="ECO:0007669"/>
    <property type="project" value="TreeGrafter"/>
</dbReference>
<dbReference type="SMART" id="SM00855">
    <property type="entry name" value="PGAM"/>
    <property type="match status" value="1"/>
</dbReference>
<dbReference type="AlphaFoldDB" id="D1A7G2"/>
<keyword evidence="1" id="KW-0324">Glycolysis</keyword>
<keyword evidence="4" id="KW-1185">Reference proteome</keyword>
<dbReference type="eggNOG" id="COG0406">
    <property type="taxonomic scope" value="Bacteria"/>
</dbReference>
<dbReference type="Proteomes" id="UP000001918">
    <property type="component" value="Chromosome"/>
</dbReference>
<dbReference type="InterPro" id="IPR029033">
    <property type="entry name" value="His_PPase_superfam"/>
</dbReference>
<dbReference type="SUPFAM" id="SSF53254">
    <property type="entry name" value="Phosphoglycerate mutase-like"/>
    <property type="match status" value="1"/>
</dbReference>
<dbReference type="InterPro" id="IPR050275">
    <property type="entry name" value="PGM_Phosphatase"/>
</dbReference>
<dbReference type="CDD" id="cd07067">
    <property type="entry name" value="HP_PGM_like"/>
    <property type="match status" value="1"/>
</dbReference>
<dbReference type="KEGG" id="tcu:Tcur_0965"/>
<dbReference type="RefSeq" id="WP_012851335.1">
    <property type="nucleotide sequence ID" value="NC_013510.1"/>
</dbReference>
<dbReference type="PANTHER" id="PTHR48100">
    <property type="entry name" value="BROAD-SPECIFICITY PHOSPHATASE YOR283W-RELATED"/>
    <property type="match status" value="1"/>
</dbReference>
<evidence type="ECO:0000313" key="3">
    <source>
        <dbReference type="EMBL" id="ACY96551.1"/>
    </source>
</evidence>
<dbReference type="PROSITE" id="PS00175">
    <property type="entry name" value="PG_MUTASE"/>
    <property type="match status" value="1"/>
</dbReference>
<dbReference type="InterPro" id="IPR001345">
    <property type="entry name" value="PG/BPGM_mutase_AS"/>
</dbReference>
<dbReference type="PANTHER" id="PTHR48100:SF1">
    <property type="entry name" value="HISTIDINE PHOSPHATASE FAMILY PROTEIN-RELATED"/>
    <property type="match status" value="1"/>
</dbReference>
<name>D1A7G2_THECD</name>
<dbReference type="InterPro" id="IPR013078">
    <property type="entry name" value="His_Pase_superF_clade-1"/>
</dbReference>
<dbReference type="STRING" id="471852.Tcur_0965"/>
<evidence type="ECO:0000256" key="1">
    <source>
        <dbReference type="ARBA" id="ARBA00023152"/>
    </source>
</evidence>